<evidence type="ECO:0000313" key="9">
    <source>
        <dbReference type="EMBL" id="MFC0627038.1"/>
    </source>
</evidence>
<feature type="transmembrane region" description="Helical" evidence="7">
    <location>
        <begin position="309"/>
        <end position="335"/>
    </location>
</feature>
<feature type="transmembrane region" description="Helical" evidence="7">
    <location>
        <begin position="79"/>
        <end position="99"/>
    </location>
</feature>
<feature type="transmembrane region" description="Helical" evidence="7">
    <location>
        <begin position="372"/>
        <end position="391"/>
    </location>
</feature>
<evidence type="ECO:0000256" key="5">
    <source>
        <dbReference type="ARBA" id="ARBA00022989"/>
    </source>
</evidence>
<dbReference type="PANTHER" id="PTHR23513">
    <property type="entry name" value="INTEGRAL MEMBRANE EFFLUX PROTEIN-RELATED"/>
    <property type="match status" value="1"/>
</dbReference>
<feature type="transmembrane region" description="Helical" evidence="7">
    <location>
        <begin position="177"/>
        <end position="199"/>
    </location>
</feature>
<dbReference type="PROSITE" id="PS50850">
    <property type="entry name" value="MFS"/>
    <property type="match status" value="1"/>
</dbReference>
<keyword evidence="10" id="KW-1185">Reference proteome</keyword>
<comment type="subcellular location">
    <subcellularLocation>
        <location evidence="1">Cell membrane</location>
        <topology evidence="1">Multi-pass membrane protein</topology>
    </subcellularLocation>
</comment>
<evidence type="ECO:0000313" key="10">
    <source>
        <dbReference type="Proteomes" id="UP001589890"/>
    </source>
</evidence>
<evidence type="ECO:0000256" key="3">
    <source>
        <dbReference type="ARBA" id="ARBA00022475"/>
    </source>
</evidence>
<sequence>MTGRAALLRDNRDFSRFWWGQALTALGARVSDICLPLLVLDLTGSPLWAGALATARLVALNVARLPAGALADRWNRRTVMIRVDVTKAVLWGTLALFVAFGTGSIWPLVVIGVLDGLVSSVYNPSLAAALRHLVRPDEITKAVSLNESRSYAASLIGPAIGGGLYAVAHWIPFAVNAATFLLCAVLVARITAGLGGSNASTARISADIASGIRYVFHQPFLRTLTIWSAVLNFATAAAFFGMVPMLSALDTPAPVIGAMSGVIAAGALLGSLIAPRIVASGAYRAVVVGGLVVAGVTLAVAVVPAMPMVVAALALLGATAPVLIIAMTAEVYAVVDDSMMARAQSTMTLVGSLFYPVSFLAMGWLLQRFGPGPSYGVLAGALAVCVAFTLARPVRAQLSPEIARSEVRTKELHHA</sequence>
<dbReference type="Gene3D" id="1.20.1250.20">
    <property type="entry name" value="MFS general substrate transporter like domains"/>
    <property type="match status" value="1"/>
</dbReference>
<keyword evidence="3" id="KW-1003">Cell membrane</keyword>
<dbReference type="CDD" id="cd06173">
    <property type="entry name" value="MFS_MefA_like"/>
    <property type="match status" value="1"/>
</dbReference>
<dbReference type="InterPro" id="IPR036259">
    <property type="entry name" value="MFS_trans_sf"/>
</dbReference>
<feature type="domain" description="Major facilitator superfamily (MFS) profile" evidence="8">
    <location>
        <begin position="1"/>
        <end position="397"/>
    </location>
</feature>
<keyword evidence="2" id="KW-0813">Transport</keyword>
<feature type="transmembrane region" description="Helical" evidence="7">
    <location>
        <begin position="255"/>
        <end position="274"/>
    </location>
</feature>
<evidence type="ECO:0000256" key="7">
    <source>
        <dbReference type="SAM" id="Phobius"/>
    </source>
</evidence>
<dbReference type="Proteomes" id="UP001589890">
    <property type="component" value="Unassembled WGS sequence"/>
</dbReference>
<feature type="transmembrane region" description="Helical" evidence="7">
    <location>
        <begin position="281"/>
        <end position="303"/>
    </location>
</feature>
<dbReference type="Pfam" id="PF05977">
    <property type="entry name" value="MFS_3"/>
    <property type="match status" value="1"/>
</dbReference>
<dbReference type="EMBL" id="JBHLTC010000030">
    <property type="protein sequence ID" value="MFC0627038.1"/>
    <property type="molecule type" value="Genomic_DNA"/>
</dbReference>
<feature type="transmembrane region" description="Helical" evidence="7">
    <location>
        <begin position="347"/>
        <end position="366"/>
    </location>
</feature>
<proteinExistence type="predicted"/>
<evidence type="ECO:0000256" key="1">
    <source>
        <dbReference type="ARBA" id="ARBA00004651"/>
    </source>
</evidence>
<accession>A0ABV6QR07</accession>
<keyword evidence="4 7" id="KW-0812">Transmembrane</keyword>
<keyword evidence="5 7" id="KW-1133">Transmembrane helix</keyword>
<evidence type="ECO:0000259" key="8">
    <source>
        <dbReference type="PROSITE" id="PS50850"/>
    </source>
</evidence>
<name>A0ABV6QR07_9ACTN</name>
<keyword evidence="6 7" id="KW-0472">Membrane</keyword>
<organism evidence="9 10">
    <name type="scientific">Kribbella deserti</name>
    <dbReference type="NCBI Taxonomy" id="1926257"/>
    <lineage>
        <taxon>Bacteria</taxon>
        <taxon>Bacillati</taxon>
        <taxon>Actinomycetota</taxon>
        <taxon>Actinomycetes</taxon>
        <taxon>Propionibacteriales</taxon>
        <taxon>Kribbellaceae</taxon>
        <taxon>Kribbella</taxon>
    </lineage>
</organism>
<comment type="caution">
    <text evidence="9">The sequence shown here is derived from an EMBL/GenBank/DDBJ whole genome shotgun (WGS) entry which is preliminary data.</text>
</comment>
<evidence type="ECO:0000256" key="4">
    <source>
        <dbReference type="ARBA" id="ARBA00022692"/>
    </source>
</evidence>
<dbReference type="InterPro" id="IPR020846">
    <property type="entry name" value="MFS_dom"/>
</dbReference>
<evidence type="ECO:0000256" key="6">
    <source>
        <dbReference type="ARBA" id="ARBA00023136"/>
    </source>
</evidence>
<dbReference type="RefSeq" id="WP_380051272.1">
    <property type="nucleotide sequence ID" value="NZ_JBHLTC010000030.1"/>
</dbReference>
<gene>
    <name evidence="9" type="ORF">ACFFGN_23355</name>
</gene>
<evidence type="ECO:0000256" key="2">
    <source>
        <dbReference type="ARBA" id="ARBA00022448"/>
    </source>
</evidence>
<dbReference type="InterPro" id="IPR010290">
    <property type="entry name" value="TM_effector"/>
</dbReference>
<feature type="transmembrane region" description="Helical" evidence="7">
    <location>
        <begin position="220"/>
        <end position="243"/>
    </location>
</feature>
<dbReference type="PANTHER" id="PTHR23513:SF6">
    <property type="entry name" value="MAJOR FACILITATOR SUPERFAMILY ASSOCIATED DOMAIN-CONTAINING PROTEIN"/>
    <property type="match status" value="1"/>
</dbReference>
<protein>
    <submittedName>
        <fullName evidence="9">MFS transporter</fullName>
    </submittedName>
</protein>
<reference evidence="9 10" key="1">
    <citation type="submission" date="2024-09" db="EMBL/GenBank/DDBJ databases">
        <authorList>
            <person name="Sun Q."/>
            <person name="Mori K."/>
        </authorList>
    </citation>
    <scope>NUCLEOTIDE SEQUENCE [LARGE SCALE GENOMIC DNA]</scope>
    <source>
        <strain evidence="9 10">CGMCC 1.15906</strain>
    </source>
</reference>
<dbReference type="SUPFAM" id="SSF103473">
    <property type="entry name" value="MFS general substrate transporter"/>
    <property type="match status" value="1"/>
</dbReference>